<dbReference type="Gene3D" id="3.40.50.1820">
    <property type="entry name" value="alpha/beta hydrolase"/>
    <property type="match status" value="1"/>
</dbReference>
<evidence type="ECO:0000259" key="1">
    <source>
        <dbReference type="Pfam" id="PF12146"/>
    </source>
</evidence>
<sequence length="293" mass="32211">MTFATSNTATESYLDGKGGVKIFTRHFQPAGTPRASLVICHGVNSHGGQYVRAADDFSSRGLAVTLLDLRGRGKSEGERYYVESIDDYVSDLSQAIELARAKHPDLPVYLLGHSAGGVTATSYALDYQDRIAGLICESFAFKVYAPDLALKLLEGASHLLPHAHVLKLHNEDFTRDPDRLAELQADPLIDGEVQPVATVAALARADERLEREFERITLPVFILHGTADKATKYQGSQEFYDRAGSADKTIKLYDGHYHDLLNDIGREQVMDDIAAWIDARLSPVARPEMPLAT</sequence>
<protein>
    <submittedName>
        <fullName evidence="2">Lysophospholipase</fullName>
    </submittedName>
</protein>
<reference evidence="2 3" key="1">
    <citation type="submission" date="2020-08" db="EMBL/GenBank/DDBJ databases">
        <title>Sphingomonas sp. sand1-3 16S ribosomal RNA gene Genome sequencing and assembly.</title>
        <authorList>
            <person name="Kang M."/>
        </authorList>
    </citation>
    <scope>NUCLEOTIDE SEQUENCE [LARGE SCALE GENOMIC DNA]</scope>
    <source>
        <strain evidence="3">sand1-3</strain>
    </source>
</reference>
<dbReference type="Proteomes" id="UP000515861">
    <property type="component" value="Chromosome"/>
</dbReference>
<dbReference type="InterPro" id="IPR029058">
    <property type="entry name" value="AB_hydrolase_fold"/>
</dbReference>
<evidence type="ECO:0000313" key="2">
    <source>
        <dbReference type="EMBL" id="QNM83062.1"/>
    </source>
</evidence>
<accession>A0A7G9L363</accession>
<organism evidence="2 3">
    <name type="scientific">Sphingomonas sabuli</name>
    <dbReference type="NCBI Taxonomy" id="2764186"/>
    <lineage>
        <taxon>Bacteria</taxon>
        <taxon>Pseudomonadati</taxon>
        <taxon>Pseudomonadota</taxon>
        <taxon>Alphaproteobacteria</taxon>
        <taxon>Sphingomonadales</taxon>
        <taxon>Sphingomonadaceae</taxon>
        <taxon>Sphingomonas</taxon>
    </lineage>
</organism>
<dbReference type="KEGG" id="ssau:H8M03_01485"/>
<dbReference type="AlphaFoldDB" id="A0A7G9L363"/>
<dbReference type="EMBL" id="CP060697">
    <property type="protein sequence ID" value="QNM83062.1"/>
    <property type="molecule type" value="Genomic_DNA"/>
</dbReference>
<dbReference type="InterPro" id="IPR051044">
    <property type="entry name" value="MAG_DAG_Lipase"/>
</dbReference>
<gene>
    <name evidence="2" type="ORF">H8M03_01485</name>
</gene>
<feature type="domain" description="Serine aminopeptidase S33" evidence="1">
    <location>
        <begin position="32"/>
        <end position="263"/>
    </location>
</feature>
<dbReference type="PRINTS" id="PR00111">
    <property type="entry name" value="ABHYDROLASE"/>
</dbReference>
<dbReference type="Pfam" id="PF12146">
    <property type="entry name" value="Hydrolase_4"/>
    <property type="match status" value="1"/>
</dbReference>
<dbReference type="SUPFAM" id="SSF53474">
    <property type="entry name" value="alpha/beta-Hydrolases"/>
    <property type="match status" value="1"/>
</dbReference>
<name>A0A7G9L363_9SPHN</name>
<dbReference type="RefSeq" id="WP_187480017.1">
    <property type="nucleotide sequence ID" value="NZ_CP060697.1"/>
</dbReference>
<proteinExistence type="predicted"/>
<dbReference type="InterPro" id="IPR022742">
    <property type="entry name" value="Hydrolase_4"/>
</dbReference>
<dbReference type="InterPro" id="IPR000073">
    <property type="entry name" value="AB_hydrolase_1"/>
</dbReference>
<keyword evidence="3" id="KW-1185">Reference proteome</keyword>
<evidence type="ECO:0000313" key="3">
    <source>
        <dbReference type="Proteomes" id="UP000515861"/>
    </source>
</evidence>
<dbReference type="PANTHER" id="PTHR11614">
    <property type="entry name" value="PHOSPHOLIPASE-RELATED"/>
    <property type="match status" value="1"/>
</dbReference>